<reference evidence="2" key="1">
    <citation type="submission" date="2020-06" db="EMBL/GenBank/DDBJ databases">
        <authorList>
            <person name="Dong N."/>
        </authorList>
    </citation>
    <scope>NUCLEOTIDE SEQUENCE</scope>
    <source>
        <strain evidence="2">R1692</strain>
    </source>
</reference>
<dbReference type="PANTHER" id="PTHR34220:SF7">
    <property type="entry name" value="SENSOR HISTIDINE KINASE YPDA"/>
    <property type="match status" value="1"/>
</dbReference>
<dbReference type="EMBL" id="JACAGK010000027">
    <property type="protein sequence ID" value="MDM1048708.1"/>
    <property type="molecule type" value="Genomic_DNA"/>
</dbReference>
<keyword evidence="3" id="KW-1185">Reference proteome</keyword>
<evidence type="ECO:0008006" key="4">
    <source>
        <dbReference type="Google" id="ProtNLM"/>
    </source>
</evidence>
<keyword evidence="1" id="KW-0472">Membrane</keyword>
<dbReference type="PANTHER" id="PTHR34220">
    <property type="entry name" value="SENSOR HISTIDINE KINASE YPDA"/>
    <property type="match status" value="1"/>
</dbReference>
<reference evidence="2" key="2">
    <citation type="journal article" date="2022" name="Sci. Total Environ.">
        <title>Prevalence, transmission, and molecular epidemiology of tet(X)-positive bacteria among humans, animals, and environmental niches in China: An epidemiological, and genomic-based study.</title>
        <authorList>
            <person name="Dong N."/>
            <person name="Zeng Y."/>
            <person name="Cai C."/>
            <person name="Sun C."/>
            <person name="Lu J."/>
            <person name="Liu C."/>
            <person name="Zhou H."/>
            <person name="Sun Q."/>
            <person name="Shu L."/>
            <person name="Wang H."/>
            <person name="Wang Y."/>
            <person name="Wang S."/>
            <person name="Wu C."/>
            <person name="Chan E.W."/>
            <person name="Chen G."/>
            <person name="Shen Z."/>
            <person name="Chen S."/>
            <person name="Zhang R."/>
        </authorList>
    </citation>
    <scope>NUCLEOTIDE SEQUENCE</scope>
    <source>
        <strain evidence="2">R1692</strain>
    </source>
</reference>
<feature type="transmembrane region" description="Helical" evidence="1">
    <location>
        <begin position="20"/>
        <end position="40"/>
    </location>
</feature>
<evidence type="ECO:0000256" key="1">
    <source>
        <dbReference type="SAM" id="Phobius"/>
    </source>
</evidence>
<accession>A0ABT7NNC2</accession>
<keyword evidence="1" id="KW-1133">Transmembrane helix</keyword>
<dbReference type="RefSeq" id="WP_286651422.1">
    <property type="nucleotide sequence ID" value="NZ_JACAGK010000027.1"/>
</dbReference>
<proteinExistence type="predicted"/>
<dbReference type="Proteomes" id="UP001170954">
    <property type="component" value="Unassembled WGS sequence"/>
</dbReference>
<sequence>MSMVYGKYLVAGRDFQWRQFLQNYLVFIGHFTFLAVLSHLDARRRLAWENSLREMEARLKEERLRKEFQYSALSLPVPSHLLVNVFQSWHNQLYEYDLPMKDQLLEMYELIRFFMISCLPESPRTISLAREIEVCQQYQRIQEQLEGRPMYIDWRVSGNIHGVVIPPTSLLTLLMNVFKHGDVFCQSSPVRIRVDVEKNAYLVRMENALPLHKSSFASHGLGLANLKQRLDFVFKDRASLSFGTFQQTFKVELKITDI</sequence>
<evidence type="ECO:0000313" key="3">
    <source>
        <dbReference type="Proteomes" id="UP001170954"/>
    </source>
</evidence>
<evidence type="ECO:0000313" key="2">
    <source>
        <dbReference type="EMBL" id="MDM1048708.1"/>
    </source>
</evidence>
<name>A0ABT7NNC2_9SPHI</name>
<comment type="caution">
    <text evidence="2">The sequence shown here is derived from an EMBL/GenBank/DDBJ whole genome shotgun (WGS) entry which is preliminary data.</text>
</comment>
<dbReference type="InterPro" id="IPR050640">
    <property type="entry name" value="Bact_2-comp_sensor_kinase"/>
</dbReference>
<organism evidence="2 3">
    <name type="scientific">Sphingobacterium hotanense</name>
    <dbReference type="NCBI Taxonomy" id="649196"/>
    <lineage>
        <taxon>Bacteria</taxon>
        <taxon>Pseudomonadati</taxon>
        <taxon>Bacteroidota</taxon>
        <taxon>Sphingobacteriia</taxon>
        <taxon>Sphingobacteriales</taxon>
        <taxon>Sphingobacteriaceae</taxon>
        <taxon>Sphingobacterium</taxon>
    </lineage>
</organism>
<gene>
    <name evidence="2" type="ORF">HX018_10700</name>
</gene>
<protein>
    <recommendedName>
        <fullName evidence="4">Histidine kinase</fullName>
    </recommendedName>
</protein>
<keyword evidence="1" id="KW-0812">Transmembrane</keyword>